<dbReference type="PANTHER" id="PTHR23021">
    <property type="entry name" value="SERPENTINE RECEPTOR, CLASS T"/>
    <property type="match status" value="1"/>
</dbReference>
<reference evidence="2" key="1">
    <citation type="submission" date="2014-05" db="EMBL/GenBank/DDBJ databases">
        <title>The genome and life-stage specific transcriptomes of Globodera pallida elucidate key aspects of plant parasitism by a cyst nematode.</title>
        <authorList>
            <person name="Cotton J.A."/>
            <person name="Lilley C.J."/>
            <person name="Jones L.M."/>
            <person name="Kikuchi T."/>
            <person name="Reid A.J."/>
            <person name="Thorpe P."/>
            <person name="Tsai I.J."/>
            <person name="Beasley H."/>
            <person name="Blok V."/>
            <person name="Cock P.J.A."/>
            <person name="Van den Akker S.E."/>
            <person name="Holroyd N."/>
            <person name="Hunt M."/>
            <person name="Mantelin S."/>
            <person name="Naghra H."/>
            <person name="Pain A."/>
            <person name="Palomares-Rius J.E."/>
            <person name="Zarowiecki M."/>
            <person name="Berriman M."/>
            <person name="Jones J.T."/>
            <person name="Urwin P.E."/>
        </authorList>
    </citation>
    <scope>NUCLEOTIDE SEQUENCE [LARGE SCALE GENOMIC DNA]</scope>
    <source>
        <strain evidence="2">Lindley</strain>
    </source>
</reference>
<evidence type="ECO:0000313" key="2">
    <source>
        <dbReference type="Proteomes" id="UP000050741"/>
    </source>
</evidence>
<dbReference type="Pfam" id="PF10321">
    <property type="entry name" value="7TM_GPCR_Srt"/>
    <property type="match status" value="1"/>
</dbReference>
<sequence length="366" mass="41798">MELLLFRPKDFAKLYGCDGFNASQVPLSNRTNVVNGSLLILLFVLFEILYIPCMMSIYKNIDTACYKLLFFIGILDMLVIFMNGLETGILGIIGAVFCDYPILIYTSGSVGLALWYAETGVELLLAINRCMELLRPSMAHAIFSGNKAWYLCVIPIVYSTVLCLYTEPILFSGIYFSWFFNPYVGYVDDFGQIYHSTPHTVHDYFVIFGLSAIYLAFSAMLVWRTYTFSTNQLVYRPTWTQKMTFLQVVIISFFNAVCSGIYILMQFIRISEIYIIIGTYTWLFAHGCPPIVYLLLNVRIRKDFANFVRAILRRPWRGHAVVYALNTTAWVNSGTNANEVVRQGRGSRSVGRQNLNCNNSSWTHPN</sequence>
<feature type="transmembrane region" description="Helical" evidence="1">
    <location>
        <begin position="244"/>
        <end position="267"/>
    </location>
</feature>
<feature type="transmembrane region" description="Helical" evidence="1">
    <location>
        <begin position="204"/>
        <end position="223"/>
    </location>
</feature>
<feature type="transmembrane region" description="Helical" evidence="1">
    <location>
        <begin position="64"/>
        <end position="82"/>
    </location>
</feature>
<dbReference type="SUPFAM" id="SSF81321">
    <property type="entry name" value="Family A G protein-coupled receptor-like"/>
    <property type="match status" value="1"/>
</dbReference>
<dbReference type="Proteomes" id="UP000050741">
    <property type="component" value="Unassembled WGS sequence"/>
</dbReference>
<dbReference type="InterPro" id="IPR019425">
    <property type="entry name" value="7TM_GPCR_serpentine_rcpt_Srt"/>
</dbReference>
<evidence type="ECO:0000313" key="3">
    <source>
        <dbReference type="WBParaSite" id="GPLIN_001455100"/>
    </source>
</evidence>
<feature type="transmembrane region" description="Helical" evidence="1">
    <location>
        <begin position="33"/>
        <end position="52"/>
    </location>
</feature>
<evidence type="ECO:0000256" key="1">
    <source>
        <dbReference type="SAM" id="Phobius"/>
    </source>
</evidence>
<protein>
    <submittedName>
        <fullName evidence="3">Serpentine Receptor, class T</fullName>
    </submittedName>
</protein>
<feature type="transmembrane region" description="Helical" evidence="1">
    <location>
        <begin position="273"/>
        <end position="296"/>
    </location>
</feature>
<keyword evidence="1" id="KW-1133">Transmembrane helix</keyword>
<keyword evidence="2" id="KW-1185">Reference proteome</keyword>
<organism evidence="2 3">
    <name type="scientific">Globodera pallida</name>
    <name type="common">Potato cyst nematode worm</name>
    <name type="synonym">Heterodera pallida</name>
    <dbReference type="NCBI Taxonomy" id="36090"/>
    <lineage>
        <taxon>Eukaryota</taxon>
        <taxon>Metazoa</taxon>
        <taxon>Ecdysozoa</taxon>
        <taxon>Nematoda</taxon>
        <taxon>Chromadorea</taxon>
        <taxon>Rhabditida</taxon>
        <taxon>Tylenchina</taxon>
        <taxon>Tylenchomorpha</taxon>
        <taxon>Tylenchoidea</taxon>
        <taxon>Heteroderidae</taxon>
        <taxon>Heteroderinae</taxon>
        <taxon>Globodera</taxon>
    </lineage>
</organism>
<name>A0A183CNU4_GLOPA</name>
<accession>A0A183CNU4</accession>
<dbReference type="PANTHER" id="PTHR23021:SF11">
    <property type="entry name" value="SERPENTINE RECEPTOR, CLASS T"/>
    <property type="match status" value="1"/>
</dbReference>
<dbReference type="AlphaFoldDB" id="A0A183CNU4"/>
<feature type="transmembrane region" description="Helical" evidence="1">
    <location>
        <begin position="102"/>
        <end position="127"/>
    </location>
</feature>
<reference evidence="3" key="2">
    <citation type="submission" date="2016-06" db="UniProtKB">
        <authorList>
            <consortium name="WormBaseParasite"/>
        </authorList>
    </citation>
    <scope>IDENTIFICATION</scope>
</reference>
<feature type="transmembrane region" description="Helical" evidence="1">
    <location>
        <begin position="148"/>
        <end position="176"/>
    </location>
</feature>
<dbReference type="WBParaSite" id="GPLIN_001455100">
    <property type="protein sequence ID" value="GPLIN_001455100"/>
    <property type="gene ID" value="GPLIN_001455100"/>
</dbReference>
<proteinExistence type="predicted"/>
<keyword evidence="1" id="KW-0472">Membrane</keyword>
<keyword evidence="1" id="KW-0812">Transmembrane</keyword>
<dbReference type="Gene3D" id="1.20.1070.10">
    <property type="entry name" value="Rhodopsin 7-helix transmembrane proteins"/>
    <property type="match status" value="1"/>
</dbReference>